<proteinExistence type="predicted"/>
<reference evidence="2 3" key="1">
    <citation type="submission" date="2020-10" db="EMBL/GenBank/DDBJ databases">
        <title>Sequencing the genomes of 1000 actinobacteria strains.</title>
        <authorList>
            <person name="Klenk H.-P."/>
        </authorList>
    </citation>
    <scope>NUCLEOTIDE SEQUENCE [LARGE SCALE GENOMIC DNA]</scope>
    <source>
        <strain evidence="2 3">DSM 15474</strain>
    </source>
</reference>
<name>A0ABR9J752_9MICC</name>
<dbReference type="Proteomes" id="UP000636579">
    <property type="component" value="Unassembled WGS sequence"/>
</dbReference>
<evidence type="ECO:0000313" key="2">
    <source>
        <dbReference type="EMBL" id="MBE1514406.1"/>
    </source>
</evidence>
<gene>
    <name evidence="2" type="ORF">H4W26_001161</name>
</gene>
<keyword evidence="1" id="KW-0472">Membrane</keyword>
<dbReference type="EMBL" id="JADBEE010000001">
    <property type="protein sequence ID" value="MBE1514406.1"/>
    <property type="molecule type" value="Genomic_DNA"/>
</dbReference>
<sequence>MVCVGAGIGILAAHRRASDATQLHPRFADTDPIYFRIYAIFFGIAMIAAGLTIIFVLEH</sequence>
<evidence type="ECO:0000313" key="3">
    <source>
        <dbReference type="Proteomes" id="UP000636579"/>
    </source>
</evidence>
<keyword evidence="1" id="KW-1133">Transmembrane helix</keyword>
<keyword evidence="3" id="KW-1185">Reference proteome</keyword>
<keyword evidence="1" id="KW-0812">Transmembrane</keyword>
<comment type="caution">
    <text evidence="2">The sequence shown here is derived from an EMBL/GenBank/DDBJ whole genome shotgun (WGS) entry which is preliminary data.</text>
</comment>
<feature type="transmembrane region" description="Helical" evidence="1">
    <location>
        <begin position="33"/>
        <end position="57"/>
    </location>
</feature>
<accession>A0ABR9J752</accession>
<protein>
    <submittedName>
        <fullName evidence="2">Uncharacterized protein</fullName>
    </submittedName>
</protein>
<organism evidence="2 3">
    <name type="scientific">Nesterenkonia halotolerans</name>
    <dbReference type="NCBI Taxonomy" id="225325"/>
    <lineage>
        <taxon>Bacteria</taxon>
        <taxon>Bacillati</taxon>
        <taxon>Actinomycetota</taxon>
        <taxon>Actinomycetes</taxon>
        <taxon>Micrococcales</taxon>
        <taxon>Micrococcaceae</taxon>
        <taxon>Nesterenkonia</taxon>
    </lineage>
</organism>
<evidence type="ECO:0000256" key="1">
    <source>
        <dbReference type="SAM" id="Phobius"/>
    </source>
</evidence>